<protein>
    <submittedName>
        <fullName evidence="1">Disease resistance protein</fullName>
    </submittedName>
</protein>
<comment type="caution">
    <text evidence="1">The sequence shown here is derived from an EMBL/GenBank/DDBJ whole genome shotgun (WGS) entry which is preliminary data.</text>
</comment>
<keyword evidence="2" id="KW-1185">Reference proteome</keyword>
<name>A0A1R3KC28_9ROSI</name>
<dbReference type="AlphaFoldDB" id="A0A1R3KC28"/>
<sequence>MALSIKSIGPRFMVKAGMQWKELPGENEWTGDLDKVSLMPIDDVPLGMESHLLHQLSEKYPYGLENGVYQWNGKFLMQKGSSHPFFIIRASDSMHSVETHYLSGICSVGGDQSNSNLTSNSQQPSPVHPPLTSLWYSLYTSIHSEETEHLASETCQLGSPHLAWPTI</sequence>
<gene>
    <name evidence="1" type="ORF">COLO4_09472</name>
</gene>
<accession>A0A1R3KC28</accession>
<organism evidence="1 2">
    <name type="scientific">Corchorus olitorius</name>
    <dbReference type="NCBI Taxonomy" id="93759"/>
    <lineage>
        <taxon>Eukaryota</taxon>
        <taxon>Viridiplantae</taxon>
        <taxon>Streptophyta</taxon>
        <taxon>Embryophyta</taxon>
        <taxon>Tracheophyta</taxon>
        <taxon>Spermatophyta</taxon>
        <taxon>Magnoliopsida</taxon>
        <taxon>eudicotyledons</taxon>
        <taxon>Gunneridae</taxon>
        <taxon>Pentapetalae</taxon>
        <taxon>rosids</taxon>
        <taxon>malvids</taxon>
        <taxon>Malvales</taxon>
        <taxon>Malvaceae</taxon>
        <taxon>Grewioideae</taxon>
        <taxon>Apeibeae</taxon>
        <taxon>Corchorus</taxon>
    </lineage>
</organism>
<reference evidence="2" key="1">
    <citation type="submission" date="2013-09" db="EMBL/GenBank/DDBJ databases">
        <title>Corchorus olitorius genome sequencing.</title>
        <authorList>
            <person name="Alam M."/>
            <person name="Haque M.S."/>
            <person name="Islam M.S."/>
            <person name="Emdad E.M."/>
            <person name="Islam M.M."/>
            <person name="Ahmed B."/>
            <person name="Halim A."/>
            <person name="Hossen Q.M.M."/>
            <person name="Hossain M.Z."/>
            <person name="Ahmed R."/>
            <person name="Khan M.M."/>
            <person name="Islam R."/>
            <person name="Rashid M.M."/>
            <person name="Khan S.A."/>
            <person name="Rahman M.S."/>
            <person name="Alam M."/>
            <person name="Yahiya A.S."/>
            <person name="Khan M.S."/>
            <person name="Azam M.S."/>
            <person name="Haque T."/>
            <person name="Lashkar M.Z.H."/>
            <person name="Akhand A.I."/>
            <person name="Morshed G."/>
            <person name="Roy S."/>
            <person name="Uddin K.S."/>
            <person name="Rabeya T."/>
            <person name="Hossain A.S."/>
            <person name="Chowdhury A."/>
            <person name="Snigdha A.R."/>
            <person name="Mortoza M.S."/>
            <person name="Matin S.A."/>
            <person name="Hoque S.M.E."/>
            <person name="Islam M.K."/>
            <person name="Roy D.K."/>
            <person name="Haider R."/>
            <person name="Moosa M.M."/>
            <person name="Elias S.M."/>
            <person name="Hasan A.M."/>
            <person name="Jahan S."/>
            <person name="Shafiuddin M."/>
            <person name="Mahmood N."/>
            <person name="Shommy N.S."/>
        </authorList>
    </citation>
    <scope>NUCLEOTIDE SEQUENCE [LARGE SCALE GENOMIC DNA]</scope>
    <source>
        <strain evidence="2">cv. O-4</strain>
    </source>
</reference>
<evidence type="ECO:0000313" key="2">
    <source>
        <dbReference type="Proteomes" id="UP000187203"/>
    </source>
</evidence>
<proteinExistence type="predicted"/>
<dbReference type="EMBL" id="AWUE01014241">
    <property type="protein sequence ID" value="OMP04588.1"/>
    <property type="molecule type" value="Genomic_DNA"/>
</dbReference>
<dbReference type="Proteomes" id="UP000187203">
    <property type="component" value="Unassembled WGS sequence"/>
</dbReference>
<evidence type="ECO:0000313" key="1">
    <source>
        <dbReference type="EMBL" id="OMP04588.1"/>
    </source>
</evidence>